<feature type="region of interest" description="Disordered" evidence="12">
    <location>
        <begin position="304"/>
        <end position="403"/>
    </location>
</feature>
<name>A0A0P7Z0E5_SCLFO</name>
<dbReference type="PANTHER" id="PTHR15237:SF1">
    <property type="entry name" value="CELL CYCLE CHECKPOINT CONTROL PROTEIN RAD9A"/>
    <property type="match status" value="1"/>
</dbReference>
<gene>
    <name evidence="13" type="ORF">Z043_107134</name>
</gene>
<evidence type="ECO:0000256" key="12">
    <source>
        <dbReference type="SAM" id="MobiDB-lite"/>
    </source>
</evidence>
<dbReference type="Gene3D" id="3.70.10.10">
    <property type="match status" value="1"/>
</dbReference>
<keyword evidence="7" id="KW-0378">Hydrolase</keyword>
<dbReference type="GO" id="GO:0030896">
    <property type="term" value="C:checkpoint clamp complex"/>
    <property type="evidence" value="ECO:0007669"/>
    <property type="project" value="UniProtKB-UniRule"/>
</dbReference>
<evidence type="ECO:0000256" key="3">
    <source>
        <dbReference type="ARBA" id="ARBA00008494"/>
    </source>
</evidence>
<keyword evidence="4" id="KW-0597">Phosphoprotein</keyword>
<dbReference type="STRING" id="113540.ENSSFOP00015001294"/>
<evidence type="ECO:0000256" key="11">
    <source>
        <dbReference type="PIRNR" id="PIRNR009303"/>
    </source>
</evidence>
<dbReference type="PANTHER" id="PTHR15237">
    <property type="entry name" value="DNA REPAIR PROTEIN RAD9"/>
    <property type="match status" value="1"/>
</dbReference>
<evidence type="ECO:0000256" key="7">
    <source>
        <dbReference type="ARBA" id="ARBA00022801"/>
    </source>
</evidence>
<organism evidence="13 14">
    <name type="scientific">Scleropages formosus</name>
    <name type="common">Asian bonytongue</name>
    <name type="synonym">Osteoglossum formosum</name>
    <dbReference type="NCBI Taxonomy" id="113540"/>
    <lineage>
        <taxon>Eukaryota</taxon>
        <taxon>Metazoa</taxon>
        <taxon>Chordata</taxon>
        <taxon>Craniata</taxon>
        <taxon>Vertebrata</taxon>
        <taxon>Euteleostomi</taxon>
        <taxon>Actinopterygii</taxon>
        <taxon>Neopterygii</taxon>
        <taxon>Teleostei</taxon>
        <taxon>Osteoglossocephala</taxon>
        <taxon>Osteoglossomorpha</taxon>
        <taxon>Osteoglossiformes</taxon>
        <taxon>Osteoglossidae</taxon>
        <taxon>Scleropages</taxon>
    </lineage>
</organism>
<dbReference type="GO" id="GO:0071479">
    <property type="term" value="P:cellular response to ionizing radiation"/>
    <property type="evidence" value="ECO:0007669"/>
    <property type="project" value="TreeGrafter"/>
</dbReference>
<evidence type="ECO:0000256" key="4">
    <source>
        <dbReference type="ARBA" id="ARBA00022553"/>
    </source>
</evidence>
<protein>
    <recommendedName>
        <fullName evidence="11">Cell cycle checkpoint control protein</fullName>
    </recommendedName>
</protein>
<keyword evidence="9" id="KW-0539">Nucleus</keyword>
<dbReference type="Pfam" id="PF04139">
    <property type="entry name" value="Rad9"/>
    <property type="match status" value="1"/>
</dbReference>
<comment type="caution">
    <text evidence="13">The sequence shown here is derived from an EMBL/GenBank/DDBJ whole genome shotgun (WGS) entry which is preliminary data.</text>
</comment>
<dbReference type="FunFam" id="3.70.10.10:FF:000005">
    <property type="entry name" value="Cell cycle checkpoint control protein"/>
    <property type="match status" value="1"/>
</dbReference>
<dbReference type="GO" id="GO:0008311">
    <property type="term" value="F:double-stranded DNA 3'-5' DNA exonuclease activity"/>
    <property type="evidence" value="ECO:0007669"/>
    <property type="project" value="UniProtKB-EC"/>
</dbReference>
<dbReference type="Proteomes" id="UP000034805">
    <property type="component" value="Unassembled WGS sequence"/>
</dbReference>
<evidence type="ECO:0000256" key="8">
    <source>
        <dbReference type="ARBA" id="ARBA00022839"/>
    </source>
</evidence>
<keyword evidence="6" id="KW-0227">DNA damage</keyword>
<keyword evidence="8" id="KW-0269">Exonuclease</keyword>
<dbReference type="InterPro" id="IPR026584">
    <property type="entry name" value="Rad9"/>
</dbReference>
<evidence type="ECO:0000313" key="14">
    <source>
        <dbReference type="Proteomes" id="UP000034805"/>
    </source>
</evidence>
<dbReference type="AlphaFoldDB" id="A0A0P7Z0E5"/>
<dbReference type="CDD" id="cd00577">
    <property type="entry name" value="PCNA"/>
    <property type="match status" value="1"/>
</dbReference>
<evidence type="ECO:0000256" key="10">
    <source>
        <dbReference type="ARBA" id="ARBA00059283"/>
    </source>
</evidence>
<dbReference type="InterPro" id="IPR046938">
    <property type="entry name" value="DNA_clamp_sf"/>
</dbReference>
<comment type="similarity">
    <text evidence="3 11">Belongs to the rad9 family.</text>
</comment>
<proteinExistence type="inferred from homology"/>
<feature type="compositionally biased region" description="Acidic residues" evidence="12">
    <location>
        <begin position="393"/>
        <end position="403"/>
    </location>
</feature>
<dbReference type="SUPFAM" id="SSF55979">
    <property type="entry name" value="DNA clamp"/>
    <property type="match status" value="1"/>
</dbReference>
<dbReference type="GO" id="GO:0000076">
    <property type="term" value="P:DNA replication checkpoint signaling"/>
    <property type="evidence" value="ECO:0007669"/>
    <property type="project" value="TreeGrafter"/>
</dbReference>
<accession>A0A0P7Z0E5</accession>
<reference evidence="13 14" key="1">
    <citation type="submission" date="2015-08" db="EMBL/GenBank/DDBJ databases">
        <title>The genome of the Asian arowana (Scleropages formosus).</title>
        <authorList>
            <person name="Tan M.H."/>
            <person name="Gan H.M."/>
            <person name="Croft L.J."/>
            <person name="Austin C.M."/>
        </authorList>
    </citation>
    <scope>NUCLEOTIDE SEQUENCE [LARGE SCALE GENOMIC DNA]</scope>
    <source>
        <strain evidence="13">Aro1</strain>
    </source>
</reference>
<comment type="function">
    <text evidence="10">Component of the 9-1-1 cell-cycle checkpoint response complex that plays a major role in DNA repair. The 9-1-1 complex is recruited to DNA lesion upon damage by the RAD17-replication factor C (RFC) clamp loader complex. Acts then as a sliding clamp platform on DNA for several proteins involved in long-patch base excision repair (LP-BER). The 9-1-1 complex stimulates DNA polymerase beta (POLB) activity by increasing its affinity for the 3'-OH end of the primer-template and stabilizes POLB to those sites where LP-BER proceeds; endonuclease FEN1 cleavage activity on substrates with double, nick, or gap flaps of distinct sequences and lengths; and DNA ligase I (LIG1) on long-patch base excision repair substrates. The 9-1-1 complex is necessary for the recruitment of RHNO1 to sites of double-stranded breaks (DSB) occurring during the S phase. RAD9A possesses 3'-&gt;5' double stranded DNA exonuclease activity.</text>
</comment>
<keyword evidence="5" id="KW-0540">Nuclease</keyword>
<evidence type="ECO:0000313" key="13">
    <source>
        <dbReference type="EMBL" id="KPP73758.1"/>
    </source>
</evidence>
<dbReference type="GO" id="GO:0031573">
    <property type="term" value="P:mitotic intra-S DNA damage checkpoint signaling"/>
    <property type="evidence" value="ECO:0007669"/>
    <property type="project" value="TreeGrafter"/>
</dbReference>
<feature type="compositionally biased region" description="Polar residues" evidence="12">
    <location>
        <begin position="373"/>
        <end position="386"/>
    </location>
</feature>
<dbReference type="PIRSF" id="PIRSF009303">
    <property type="entry name" value="Cell_cycle_RAD9"/>
    <property type="match status" value="1"/>
</dbReference>
<evidence type="ECO:0000256" key="5">
    <source>
        <dbReference type="ARBA" id="ARBA00022722"/>
    </source>
</evidence>
<evidence type="ECO:0000256" key="1">
    <source>
        <dbReference type="ARBA" id="ARBA00000493"/>
    </source>
</evidence>
<dbReference type="InterPro" id="IPR007268">
    <property type="entry name" value="Rad9/Ddc1"/>
</dbReference>
<evidence type="ECO:0000256" key="2">
    <source>
        <dbReference type="ARBA" id="ARBA00004123"/>
    </source>
</evidence>
<comment type="subcellular location">
    <subcellularLocation>
        <location evidence="2">Nucleus</location>
    </subcellularLocation>
</comment>
<feature type="compositionally biased region" description="Acidic residues" evidence="12">
    <location>
        <begin position="338"/>
        <end position="354"/>
    </location>
</feature>
<dbReference type="EMBL" id="JARO02002033">
    <property type="protein sequence ID" value="KPP73758.1"/>
    <property type="molecule type" value="Genomic_DNA"/>
</dbReference>
<evidence type="ECO:0000256" key="9">
    <source>
        <dbReference type="ARBA" id="ARBA00023242"/>
    </source>
</evidence>
<comment type="catalytic activity">
    <reaction evidence="1">
        <text>Exonucleolytic cleavage in the 3'- to 5'-direction to yield nucleoside 5'-phosphates.</text>
        <dbReference type="EC" id="3.1.11.2"/>
    </reaction>
</comment>
<evidence type="ECO:0000256" key="6">
    <source>
        <dbReference type="ARBA" id="ARBA00022763"/>
    </source>
</evidence>
<feature type="compositionally biased region" description="Basic and acidic residues" evidence="12">
    <location>
        <begin position="326"/>
        <end position="337"/>
    </location>
</feature>
<dbReference type="GO" id="GO:0006281">
    <property type="term" value="P:DNA repair"/>
    <property type="evidence" value="ECO:0007669"/>
    <property type="project" value="UniProtKB-UniRule"/>
</dbReference>
<sequence length="403" mass="45138">MGGSHIPANGVWLLAKAVHSLSRLGDELYLEPQENGLALRTVNSSRSAYACFLFSPLFFQKYCFPQNSVLRCKIVAKSVQAVFKSLSSLEKTVEKCRIELNSEKSRLTFTLHCKHGLLKTHNLSFQDSESLQAVFDKDSCTNVLTAQPKLLVDTVLHFPPSLEEVTMSVNNERVLFRNHVEEDTELSKAMMTELCLSAVEFDQFTVDTQTEITFCLKELRGLLVFAESSSLPVSVYFDEPGRPVVFSLTDSVLEVNFVLATLSEEFHPHNCSNSNTNRLPAPPAPDDFMNDDMDSYIIAMETSEVAGDSSCPLPPQDPLIPQQSKSNEEQHKFRVESESEDEDEQQEEEQETVEENGRPPNKKFRSLFFGSVLPSSSQMSNKTVRSQKILASDSEDETALDSP</sequence>